<comment type="caution">
    <text evidence="1">The sequence shown here is derived from an EMBL/GenBank/DDBJ whole genome shotgun (WGS) entry which is preliminary data.</text>
</comment>
<evidence type="ECO:0008006" key="3">
    <source>
        <dbReference type="Google" id="ProtNLM"/>
    </source>
</evidence>
<dbReference type="EMBL" id="JAVREO010000028">
    <property type="protein sequence ID" value="MDT0270490.1"/>
    <property type="molecule type" value="Genomic_DNA"/>
</dbReference>
<proteinExistence type="predicted"/>
<evidence type="ECO:0000313" key="2">
    <source>
        <dbReference type="Proteomes" id="UP001183410"/>
    </source>
</evidence>
<keyword evidence="2" id="KW-1185">Reference proteome</keyword>
<sequence length="625" mass="65251">MVEQTPGSGGGAGQARLPAAFLAHAVATAPPGAPVVALALDQARALPPGPERGRLLTALLTGPCAAEAPGWLLAAALSTDELPPLRAALDHPGCPPEWPAEVVARSADERLGALGHAGASAALRAAVVAELRRRVPSPPPPVDTRSAAEPNAAWLALRSPDLADEVFAAAVRLLPGPPAQLAEGQPLGAWVAGHRAALTAWRALWREVLTTHPERTAELWALVTDEQARAVLGETLLGALPRQVPAGLLAELATADLASAAGAALTSRVCQALHAGRSPDETAASFADELAALPPADRRLPLAYLGAFGGTPDRGLAAATDWVARALAERWRPLLAAADDEPGWRTPPATRAALRRRFAEVALTALELWRPRPGFPLCQPEQLAWLTELTRLLPGQRHEFRGRAGAFLADAERGPAHRRRRRGAYPAADDPAYDRALHELRKGLGLGWRGIPGNPPLTELAYQPAAILDRFGAPGVADERLERLLLTHAVRGYPSGPSVAELLARHSAPGAALRRLTERSAELLADHPGAERVWVALVLASEHREPATLRALPAALALAAPPAPADGGPSVLSLVTEAFAELPAAWAHLATGQGRARGARRTLGEALDTALAAALATAATPRPPA</sequence>
<dbReference type="RefSeq" id="WP_311670556.1">
    <property type="nucleotide sequence ID" value="NZ_JAVREO010000028.1"/>
</dbReference>
<dbReference type="Proteomes" id="UP001183410">
    <property type="component" value="Unassembled WGS sequence"/>
</dbReference>
<gene>
    <name evidence="1" type="ORF">RM844_29885</name>
</gene>
<reference evidence="2" key="1">
    <citation type="submission" date="2023-07" db="EMBL/GenBank/DDBJ databases">
        <title>30 novel species of actinomycetes from the DSMZ collection.</title>
        <authorList>
            <person name="Nouioui I."/>
        </authorList>
    </citation>
    <scope>NUCLEOTIDE SEQUENCE [LARGE SCALE GENOMIC DNA]</scope>
    <source>
        <strain evidence="2">DSM 44915</strain>
    </source>
</reference>
<evidence type="ECO:0000313" key="1">
    <source>
        <dbReference type="EMBL" id="MDT0270490.1"/>
    </source>
</evidence>
<protein>
    <recommendedName>
        <fullName evidence="3">Secreted protein</fullName>
    </recommendedName>
</protein>
<organism evidence="1 2">
    <name type="scientific">Streptomyces chisholmiae</name>
    <dbReference type="NCBI Taxonomy" id="3075540"/>
    <lineage>
        <taxon>Bacteria</taxon>
        <taxon>Bacillati</taxon>
        <taxon>Actinomycetota</taxon>
        <taxon>Actinomycetes</taxon>
        <taxon>Kitasatosporales</taxon>
        <taxon>Streptomycetaceae</taxon>
        <taxon>Streptomyces</taxon>
    </lineage>
</organism>
<name>A0ABU2JZR7_9ACTN</name>
<accession>A0ABU2JZR7</accession>